<accession>A0A8G2BNE9</accession>
<dbReference type="PANTHER" id="PTHR30069:SF53">
    <property type="entry name" value="COLICIN I RECEPTOR-RELATED"/>
    <property type="match status" value="1"/>
</dbReference>
<evidence type="ECO:0000313" key="15">
    <source>
        <dbReference type="EMBL" id="SDG42332.1"/>
    </source>
</evidence>
<evidence type="ECO:0000256" key="3">
    <source>
        <dbReference type="ARBA" id="ARBA00022452"/>
    </source>
</evidence>
<dbReference type="RefSeq" id="WP_175474332.1">
    <property type="nucleotide sequence ID" value="NZ_FNBW01000017.1"/>
</dbReference>
<dbReference type="Pfam" id="PF07715">
    <property type="entry name" value="Plug"/>
    <property type="match status" value="1"/>
</dbReference>
<sequence length="641" mass="68341">MTFENRLITGRSLTGAALVAALMAAGALPGQAQQIGGQQVAAGERAAVSTSDEVIVTASRIAETADETLAPVSVITREEIERRQIRSVPDALRRVPGLTLTNNGGVGKATSVFLRGAESDHVLVLINGVKVGSATLGTFNFESLSIDDVERIEVVRGPRSHLYGSEALGGIIQIFTRKPTETTRAHASVGYGSNDTMEGTAGFSGRASGIGFSASTNYIRTDGINSCGNGTTVPGGGCFANQPDKDGFERSSVTGALDYAFSNGIKMEATGLYATSENEYDGSTSNESEAVNYVLGLRALASPTDFWDVTVAAGHTVDDADNFLDGTYESTFETERNSLSLQNDLYLLEDQVTTLGADFQRDLVGGSTDYVEDSRDNTGVFAQHRAEFGRHTVQLSGRVDENEQFGGHLTGGAAYGYRITDNLRATASYGTAFKAPSFNDLYYPGFGNEDLEPERSESAEIGLAAKVGGFELGANLFHTEIDDLIAYDSSIFAPANVDKARITGLELTASGEVAGFLLSAGATFLDPVNASGGANDGNQLPRRAEQVYTLSVDRALGGLGLGLGEFAVGGDVHHESERYDNLANTTKLDAYTTLDLRASWEATENWGVDVKLSNLFDEDYKTAAYYNQQGRAFFLRLTYRR</sequence>
<feature type="domain" description="TonB-dependent receptor-like beta-barrel" evidence="13">
    <location>
        <begin position="211"/>
        <end position="615"/>
    </location>
</feature>
<evidence type="ECO:0000256" key="9">
    <source>
        <dbReference type="ARBA" id="ARBA00023237"/>
    </source>
</evidence>
<feature type="domain" description="TonB-dependent receptor plug" evidence="14">
    <location>
        <begin position="66"/>
        <end position="171"/>
    </location>
</feature>
<dbReference type="SUPFAM" id="SSF56935">
    <property type="entry name" value="Porins"/>
    <property type="match status" value="1"/>
</dbReference>
<evidence type="ECO:0000313" key="16">
    <source>
        <dbReference type="Proteomes" id="UP000198615"/>
    </source>
</evidence>
<keyword evidence="8 10" id="KW-0472">Membrane</keyword>
<comment type="caution">
    <text evidence="15">The sequence shown here is derived from an EMBL/GenBank/DDBJ whole genome shotgun (WGS) entry which is preliminary data.</text>
</comment>
<comment type="subcellular location">
    <subcellularLocation>
        <location evidence="1 10">Cell outer membrane</location>
        <topology evidence="1 10">Multi-pass membrane protein</topology>
    </subcellularLocation>
</comment>
<dbReference type="AlphaFoldDB" id="A0A8G2BNE9"/>
<gene>
    <name evidence="15" type="ORF">SAMN05660686_04337</name>
</gene>
<keyword evidence="6" id="KW-0406">Ion transport</keyword>
<evidence type="ECO:0000256" key="2">
    <source>
        <dbReference type="ARBA" id="ARBA00022448"/>
    </source>
</evidence>
<dbReference type="Pfam" id="PF00593">
    <property type="entry name" value="TonB_dep_Rec_b-barrel"/>
    <property type="match status" value="1"/>
</dbReference>
<evidence type="ECO:0000256" key="12">
    <source>
        <dbReference type="SAM" id="SignalP"/>
    </source>
</evidence>
<keyword evidence="3 10" id="KW-1134">Transmembrane beta strand</keyword>
<proteinExistence type="inferred from homology"/>
<name>A0A8G2BNE9_9PROT</name>
<dbReference type="EMBL" id="FNBW01000017">
    <property type="protein sequence ID" value="SDG42332.1"/>
    <property type="molecule type" value="Genomic_DNA"/>
</dbReference>
<dbReference type="PANTHER" id="PTHR30069">
    <property type="entry name" value="TONB-DEPENDENT OUTER MEMBRANE RECEPTOR"/>
    <property type="match status" value="1"/>
</dbReference>
<dbReference type="InterPro" id="IPR000531">
    <property type="entry name" value="Beta-barrel_TonB"/>
</dbReference>
<protein>
    <submittedName>
        <fullName evidence="15">Vitamin B12 transporter</fullName>
    </submittedName>
</protein>
<dbReference type="InterPro" id="IPR012910">
    <property type="entry name" value="Plug_dom"/>
</dbReference>
<keyword evidence="2 10" id="KW-0813">Transport</keyword>
<feature type="chain" id="PRO_5034533866" evidence="12">
    <location>
        <begin position="33"/>
        <end position="641"/>
    </location>
</feature>
<keyword evidence="7 11" id="KW-0798">TonB box</keyword>
<dbReference type="InterPro" id="IPR039426">
    <property type="entry name" value="TonB-dep_rcpt-like"/>
</dbReference>
<evidence type="ECO:0000256" key="4">
    <source>
        <dbReference type="ARBA" id="ARBA00022692"/>
    </source>
</evidence>
<dbReference type="InterPro" id="IPR036942">
    <property type="entry name" value="Beta-barrel_TonB_sf"/>
</dbReference>
<evidence type="ECO:0000256" key="1">
    <source>
        <dbReference type="ARBA" id="ARBA00004571"/>
    </source>
</evidence>
<keyword evidence="5 12" id="KW-0732">Signal</keyword>
<dbReference type="Proteomes" id="UP000198615">
    <property type="component" value="Unassembled WGS sequence"/>
</dbReference>
<dbReference type="GO" id="GO:0015889">
    <property type="term" value="P:cobalamin transport"/>
    <property type="evidence" value="ECO:0007669"/>
    <property type="project" value="TreeGrafter"/>
</dbReference>
<evidence type="ECO:0000256" key="11">
    <source>
        <dbReference type="RuleBase" id="RU003357"/>
    </source>
</evidence>
<evidence type="ECO:0000256" key="5">
    <source>
        <dbReference type="ARBA" id="ARBA00022729"/>
    </source>
</evidence>
<feature type="signal peptide" evidence="12">
    <location>
        <begin position="1"/>
        <end position="32"/>
    </location>
</feature>
<dbReference type="InterPro" id="IPR037066">
    <property type="entry name" value="Plug_dom_sf"/>
</dbReference>
<evidence type="ECO:0000256" key="7">
    <source>
        <dbReference type="ARBA" id="ARBA00023077"/>
    </source>
</evidence>
<organism evidence="15 16">
    <name type="scientific">Thalassobaculum litoreum DSM 18839</name>
    <dbReference type="NCBI Taxonomy" id="1123362"/>
    <lineage>
        <taxon>Bacteria</taxon>
        <taxon>Pseudomonadati</taxon>
        <taxon>Pseudomonadota</taxon>
        <taxon>Alphaproteobacteria</taxon>
        <taxon>Rhodospirillales</taxon>
        <taxon>Thalassobaculaceae</taxon>
        <taxon>Thalassobaculum</taxon>
    </lineage>
</organism>
<evidence type="ECO:0000256" key="10">
    <source>
        <dbReference type="PROSITE-ProRule" id="PRU01360"/>
    </source>
</evidence>
<evidence type="ECO:0000256" key="8">
    <source>
        <dbReference type="ARBA" id="ARBA00023136"/>
    </source>
</evidence>
<keyword evidence="4 10" id="KW-0812">Transmembrane</keyword>
<dbReference type="PROSITE" id="PS52016">
    <property type="entry name" value="TONB_DEPENDENT_REC_3"/>
    <property type="match status" value="1"/>
</dbReference>
<dbReference type="CDD" id="cd01347">
    <property type="entry name" value="ligand_gated_channel"/>
    <property type="match status" value="1"/>
</dbReference>
<dbReference type="GO" id="GO:0009279">
    <property type="term" value="C:cell outer membrane"/>
    <property type="evidence" value="ECO:0007669"/>
    <property type="project" value="UniProtKB-SubCell"/>
</dbReference>
<evidence type="ECO:0000259" key="13">
    <source>
        <dbReference type="Pfam" id="PF00593"/>
    </source>
</evidence>
<dbReference type="Gene3D" id="2.170.130.10">
    <property type="entry name" value="TonB-dependent receptor, plug domain"/>
    <property type="match status" value="1"/>
</dbReference>
<evidence type="ECO:0000256" key="6">
    <source>
        <dbReference type="ARBA" id="ARBA00023065"/>
    </source>
</evidence>
<comment type="similarity">
    <text evidence="10 11">Belongs to the TonB-dependent receptor family.</text>
</comment>
<reference evidence="15 16" key="1">
    <citation type="submission" date="2016-10" db="EMBL/GenBank/DDBJ databases">
        <authorList>
            <person name="Varghese N."/>
            <person name="Submissions S."/>
        </authorList>
    </citation>
    <scope>NUCLEOTIDE SEQUENCE [LARGE SCALE GENOMIC DNA]</scope>
    <source>
        <strain evidence="15 16">DSM 18839</strain>
    </source>
</reference>
<keyword evidence="16" id="KW-1185">Reference proteome</keyword>
<dbReference type="Gene3D" id="2.40.170.20">
    <property type="entry name" value="TonB-dependent receptor, beta-barrel domain"/>
    <property type="match status" value="1"/>
</dbReference>
<evidence type="ECO:0000259" key="14">
    <source>
        <dbReference type="Pfam" id="PF07715"/>
    </source>
</evidence>
<keyword evidence="9 10" id="KW-0998">Cell outer membrane</keyword>
<dbReference type="GO" id="GO:0006811">
    <property type="term" value="P:monoatomic ion transport"/>
    <property type="evidence" value="ECO:0007669"/>
    <property type="project" value="UniProtKB-KW"/>
</dbReference>